<accession>A0A0E9T1Q1</accession>
<sequence>MVSITHTQMTLSFWTHARFQKRIEHPTGHNIWQRNNAVVEQ</sequence>
<reference evidence="1" key="2">
    <citation type="journal article" date="2015" name="Fish Shellfish Immunol.">
        <title>Early steps in the European eel (Anguilla anguilla)-Vibrio vulnificus interaction in the gills: Role of the RtxA13 toxin.</title>
        <authorList>
            <person name="Callol A."/>
            <person name="Pajuelo D."/>
            <person name="Ebbesson L."/>
            <person name="Teles M."/>
            <person name="MacKenzie S."/>
            <person name="Amaro C."/>
        </authorList>
    </citation>
    <scope>NUCLEOTIDE SEQUENCE</scope>
</reference>
<proteinExistence type="predicted"/>
<name>A0A0E9T1Q1_ANGAN</name>
<evidence type="ECO:0000313" key="1">
    <source>
        <dbReference type="EMBL" id="JAH47531.1"/>
    </source>
</evidence>
<protein>
    <submittedName>
        <fullName evidence="1">Uncharacterized protein</fullName>
    </submittedName>
</protein>
<organism evidence="1">
    <name type="scientific">Anguilla anguilla</name>
    <name type="common">European freshwater eel</name>
    <name type="synonym">Muraena anguilla</name>
    <dbReference type="NCBI Taxonomy" id="7936"/>
    <lineage>
        <taxon>Eukaryota</taxon>
        <taxon>Metazoa</taxon>
        <taxon>Chordata</taxon>
        <taxon>Craniata</taxon>
        <taxon>Vertebrata</taxon>
        <taxon>Euteleostomi</taxon>
        <taxon>Actinopterygii</taxon>
        <taxon>Neopterygii</taxon>
        <taxon>Teleostei</taxon>
        <taxon>Anguilliformes</taxon>
        <taxon>Anguillidae</taxon>
        <taxon>Anguilla</taxon>
    </lineage>
</organism>
<reference evidence="1" key="1">
    <citation type="submission" date="2014-11" db="EMBL/GenBank/DDBJ databases">
        <authorList>
            <person name="Amaro Gonzalez C."/>
        </authorList>
    </citation>
    <scope>NUCLEOTIDE SEQUENCE</scope>
</reference>
<dbReference type="EMBL" id="GBXM01061046">
    <property type="protein sequence ID" value="JAH47531.1"/>
    <property type="molecule type" value="Transcribed_RNA"/>
</dbReference>
<dbReference type="AlphaFoldDB" id="A0A0E9T1Q1"/>